<dbReference type="InterPro" id="IPR049012">
    <property type="entry name" value="Mutator_transp_dom"/>
</dbReference>
<protein>
    <recommendedName>
        <fullName evidence="2">Mutator-like transposase domain-containing protein</fullName>
    </recommendedName>
</protein>
<feature type="compositionally biased region" description="Basic residues" evidence="1">
    <location>
        <begin position="11"/>
        <end position="31"/>
    </location>
</feature>
<gene>
    <name evidence="3" type="ORF">HPB48_013586</name>
</gene>
<dbReference type="Proteomes" id="UP000821853">
    <property type="component" value="Chromosome 9"/>
</dbReference>
<dbReference type="Pfam" id="PF20700">
    <property type="entry name" value="Mutator"/>
    <property type="match status" value="1"/>
</dbReference>
<feature type="region of interest" description="Disordered" evidence="1">
    <location>
        <begin position="641"/>
        <end position="684"/>
    </location>
</feature>
<dbReference type="VEuPathDB" id="VectorBase:HLOH_054722"/>
<accession>A0A9J6H2I6</accession>
<evidence type="ECO:0000313" key="3">
    <source>
        <dbReference type="EMBL" id="KAH9381941.1"/>
    </source>
</evidence>
<comment type="caution">
    <text evidence="3">The sequence shown here is derived from an EMBL/GenBank/DDBJ whole genome shotgun (WGS) entry which is preliminary data.</text>
</comment>
<keyword evidence="4" id="KW-1185">Reference proteome</keyword>
<dbReference type="EMBL" id="JABSTR010000011">
    <property type="protein sequence ID" value="KAH9381941.1"/>
    <property type="molecule type" value="Genomic_DNA"/>
</dbReference>
<feature type="region of interest" description="Disordered" evidence="1">
    <location>
        <begin position="1"/>
        <end position="50"/>
    </location>
</feature>
<evidence type="ECO:0000256" key="1">
    <source>
        <dbReference type="SAM" id="MobiDB-lite"/>
    </source>
</evidence>
<evidence type="ECO:0000313" key="4">
    <source>
        <dbReference type="Proteomes" id="UP000821853"/>
    </source>
</evidence>
<organism evidence="3 4">
    <name type="scientific">Haemaphysalis longicornis</name>
    <name type="common">Bush tick</name>
    <dbReference type="NCBI Taxonomy" id="44386"/>
    <lineage>
        <taxon>Eukaryota</taxon>
        <taxon>Metazoa</taxon>
        <taxon>Ecdysozoa</taxon>
        <taxon>Arthropoda</taxon>
        <taxon>Chelicerata</taxon>
        <taxon>Arachnida</taxon>
        <taxon>Acari</taxon>
        <taxon>Parasitiformes</taxon>
        <taxon>Ixodida</taxon>
        <taxon>Ixodoidea</taxon>
        <taxon>Ixodidae</taxon>
        <taxon>Haemaphysalinae</taxon>
        <taxon>Haemaphysalis</taxon>
    </lineage>
</organism>
<name>A0A9J6H2I6_HAELO</name>
<evidence type="ECO:0000259" key="2">
    <source>
        <dbReference type="Pfam" id="PF20700"/>
    </source>
</evidence>
<feature type="region of interest" description="Disordered" evidence="1">
    <location>
        <begin position="98"/>
        <end position="119"/>
    </location>
</feature>
<dbReference type="AlphaFoldDB" id="A0A9J6H2I6"/>
<dbReference type="PANTHER" id="PTHR31751">
    <property type="entry name" value="SI:CH211-108C17.2-RELATED-RELATED"/>
    <property type="match status" value="1"/>
</dbReference>
<dbReference type="PANTHER" id="PTHR31751:SF42">
    <property type="entry name" value="PROTEIN CBG10204"/>
    <property type="match status" value="1"/>
</dbReference>
<dbReference type="OrthoDB" id="10060618at2759"/>
<feature type="domain" description="Mutator-like transposase" evidence="2">
    <location>
        <begin position="183"/>
        <end position="533"/>
    </location>
</feature>
<dbReference type="OMA" id="HELECQK"/>
<proteinExistence type="predicted"/>
<reference evidence="3 4" key="1">
    <citation type="journal article" date="2020" name="Cell">
        <title>Large-Scale Comparative Analyses of Tick Genomes Elucidate Their Genetic Diversity and Vector Capacities.</title>
        <authorList>
            <consortium name="Tick Genome and Microbiome Consortium (TIGMIC)"/>
            <person name="Jia N."/>
            <person name="Wang J."/>
            <person name="Shi W."/>
            <person name="Du L."/>
            <person name="Sun Y."/>
            <person name="Zhan W."/>
            <person name="Jiang J.F."/>
            <person name="Wang Q."/>
            <person name="Zhang B."/>
            <person name="Ji P."/>
            <person name="Bell-Sakyi L."/>
            <person name="Cui X.M."/>
            <person name="Yuan T.T."/>
            <person name="Jiang B.G."/>
            <person name="Yang W.F."/>
            <person name="Lam T.T."/>
            <person name="Chang Q.C."/>
            <person name="Ding S.J."/>
            <person name="Wang X.J."/>
            <person name="Zhu J.G."/>
            <person name="Ruan X.D."/>
            <person name="Zhao L."/>
            <person name="Wei J.T."/>
            <person name="Ye R.Z."/>
            <person name="Que T.C."/>
            <person name="Du C.H."/>
            <person name="Zhou Y.H."/>
            <person name="Cheng J.X."/>
            <person name="Dai P.F."/>
            <person name="Guo W.B."/>
            <person name="Han X.H."/>
            <person name="Huang E.J."/>
            <person name="Li L.F."/>
            <person name="Wei W."/>
            <person name="Gao Y.C."/>
            <person name="Liu J.Z."/>
            <person name="Shao H.Z."/>
            <person name="Wang X."/>
            <person name="Wang C.C."/>
            <person name="Yang T.C."/>
            <person name="Huo Q.B."/>
            <person name="Li W."/>
            <person name="Chen H.Y."/>
            <person name="Chen S.E."/>
            <person name="Zhou L.G."/>
            <person name="Ni X.B."/>
            <person name="Tian J.H."/>
            <person name="Sheng Y."/>
            <person name="Liu T."/>
            <person name="Pan Y.S."/>
            <person name="Xia L.Y."/>
            <person name="Li J."/>
            <person name="Zhao F."/>
            <person name="Cao W.C."/>
        </authorList>
    </citation>
    <scope>NUCLEOTIDE SEQUENCE [LARGE SCALE GENOMIC DNA]</scope>
    <source>
        <strain evidence="3">HaeL-2018</strain>
    </source>
</reference>
<sequence length="684" mass="75101">MTGRTWATKFATKHRFGSRKRKPPNIRKASRPSRNVPAPEPASDTVDVSPNTPQAVTALCSSADNTPHVDAFSDACLPAAPRGCAATPADSTAAVTEVNSESVVPAPTSTGTENEPCSRNSRTIQVHLEPEFISSEELNVTAATVRESLCSVPATERKFRLTADGGSSAAADSDEFLLVQISALNSLLSKTLCHQCFQPAIEVVPETRLGLAVKMTLRCSACGAAEAQWSSPREEGSRAFEVNLRSVQAIKSIGKGATALTDFWSVMNVSYRGLHQKTFQGHLKAKFGPAANKSATNVCADAAEAVKGIYTDMDPTYTKNITVIYDGTWMTRGHSSHIGVGAVIEFYSGLVLDFVVLSNYCHGCTLGPKPGDSNYNEWRQTHQCQKNTDVKSGKMEVEAALVLFRRSLEKYDLRYTTIVCDGDCRTYWTLCEDRTYGFIQFTKEDCVNHVEKRMGTNLRSVVAKSDRDQPLGGRGGLTQDLIKRLTSYYGQALRGSDNVQDMQRAVMATFHHITSTDEEPHHELCPAGPTSWCRHRAAEAKDEPQPAHKYKLKPHVAAAMLPVFKRLSEPQLLERCKGKKTQNASESLHSVIWSIMPKDKHASLIAVETAVSEAVCRFNSGTLRAYREFCTSLGVQPAGHGLRRAAEKDALRKKRAQKAHEDKQNKSKKKRDRPDTTNYKAGGF</sequence>